<comment type="caution">
    <text evidence="4">The sequence shown here is derived from an EMBL/GenBank/DDBJ whole genome shotgun (WGS) entry which is preliminary data.</text>
</comment>
<proteinExistence type="predicted"/>
<sequence length="2322" mass="230356">MKNFYSQIKNFLNIALFLGIFLQSYRANAQTTLAVGDIIFTGYDSTPPTVGGNDKFSFVLLTNISAGTTISFTDRGYTGAAWRPSTASEGSVTWTSGTAIPMGTEILIVGLTASTYNPATTTLTPNGTVILTDGGTAGQGLILSNVGDQIIAFQGGTGVISGAGVTVISGITYYECGTNTTSATWDSTSDCTIGPNSSVMPPGLTGGTSAFYTGTISGTLAQSSKYNGNGAPFTTAAQIRAAVMNQANWTLSTTTLSMPSSAPFLGVPPAITGNPPNRTICNNGNTTFNVTATNATGYQWQVNTGSGFNNITNGAPYSGAPSATLTITGATSAMNGYTYRAVATGTGSATSNPATLTVSNTTVSTTSQSNVSCYGGANGVATIAATGGIAPYTYSWSPSGGTAAMASGLSAGTYTVTVTDNIGCSATHNVIITQPAIALNGTPSTTAVSCFGGANGTATIAPSGGTPGYTYLWSNGATTATATGLTAGTYSVTITDANGCPRAITGIVVGQPAAAVDGTVSTTAASCNGGSNGTATVVATGGTGAYTYVWSPTGGTGATASGLAAGTYSVTVRDANLCQKVIAGIVITQPAVLNGTINSTNVSCNGGSDGTAAVTASGGTGAYTYLWSNAATTAAVSGLVPGNYSVTITDANNCNRTINNIIITQPSVVNGTISTTAVSCFGGSNGTATVVPSGGTPGYTYLWSNGATTATATGLAAGTYSVTVTDSKTCSRTFTGIIVGQPASVIDGTISTTAVSCNGGSNGTATVVASGGTPGYTYSWSPTGGTAATATGLAAGTYTVTITDANACQKTINNITIGQPAAAVDGTISTTAVSCNGGSNGTATVTPSGGTGTYTYSWAPSGGTAATATGLAAGTYSVTITDSNLCQKIITGIVVGQPAIALNGTISTTSVACNGGSNGSAVVIPSGGTPGYTYLWSNGATTSAISGLTAGVYSVTITDANSCSRVINNITITQPSVINATIATTGASCKGGSNGSASVVATGGVPGYTYLWSNGATTATANGLSAGTYSVTITDAYACPRTFTGIVITEPAAGVDGTISTTAVSCFGGSNGIATVSPSGGTGPYTYLWAPTGGTGATASGLAAGTYSVTVTDFNNCQKTITGIVIGQPASSVDGTISTTDASCFGGSNGTATVSPSGGSGTYTYLWAPSGGTAATAAGLAAGTYSVTISDANFCQKTITGIVIGQPAVALSGTIATTSVSCFGGANGTATVTGTGGTPGYTYLWSNGATTATITGLPAGIYSVTITDGNTCSTTINNITINQPTGISANPSQVNVSCNGGANGSATVAPTGGAGSYTYLWSNGATTASINGLSAGVYDVTITDGSSCPVLQSFTIDQPAVLIASEGSKTNVSCNGGANGTATAAVTGGVTPYSYSWSPAGGSGATASGLAAGTYTVTVTDGNGCTATESFTITEPAAFTVSRTQTDVTCFGNATGSAAVTVSGATAPYTYFWAPTGGTAAAATGLAAGTYTVTITDNNLCQTTETFTISEPAPLTASSGTITNVGCFGDATGAATVNVTGGSGAYTYSWAPSGGTAATALGLAAGTYTVTVTDGNLCQITQSFTITQPAAPLSAVTATTAVSCFGGSNGTASVSVSGGTSGYTYVWAPYGGTASTAAGLAAGNYSVTITDANGCVLVENVTITEPTPFTTSISKTDVSCNGGSNGFATVTATGATAPYTYSWSPSGGNAATASGLAAGTYTVTITDSNGCTATESVTIGEPTIITAATTHIDVTCIGRTDGSATVTPTGGTGTYTYSWAPSGGTAATASGLAAGTYVVTITDANGCQATESVTISTTPDSTAPVPDVANLPDITNYCSVLSSQITIPTASDYCAGTVTATTTSPLNYTAEGTYVITWSYDDGNGNISTQNQNVKVLASPLNQVTFTGAAYTYNGNAQTVQVSNLPAGASVVYTTSPATGTSNGAVNAGVYTVTAVISPAATASNCSPVTLTAQLTINKAPQQITFPALGIKTLGAVNTFNLTAVASSNLPVTYTSTFTTPLPAATVTAAGAVTMVRPGEITITAQQSGDANYLPAVSVSQLLVIKNNDVTITKVTLGNKVFTNPAKNLYYLMECGENNVNVSFVNETNATFSPAANLTVNSPKPGIYTQNVTVTSEDGSTTATYVITVEKPFGFYDIVHQKFNNVLLVNNNPQTNGGYEFVAYQWLKNGQVIGTNQYFSAGDVLSNTLDLNADYSVKLTTKDGKVLQTCSTKLQAQNSFQIKLYPNPVQTGKTITVDADLPQSDLDNMQISLYSVSGQLITTVKSSTAQTQIQLPQTVESNMYLVVLESGSIKKSFKVIVK</sequence>
<dbReference type="Proteomes" id="UP000640614">
    <property type="component" value="Unassembled WGS sequence"/>
</dbReference>
<dbReference type="SMART" id="SM00089">
    <property type="entry name" value="PKD"/>
    <property type="match status" value="6"/>
</dbReference>
<organism evidence="4 5">
    <name type="scientific">Flavobacterium hungaricum</name>
    <dbReference type="NCBI Taxonomy" id="2082725"/>
    <lineage>
        <taxon>Bacteria</taxon>
        <taxon>Pseudomonadati</taxon>
        <taxon>Bacteroidota</taxon>
        <taxon>Flavobacteriia</taxon>
        <taxon>Flavobacteriales</taxon>
        <taxon>Flavobacteriaceae</taxon>
        <taxon>Flavobacterium</taxon>
    </lineage>
</organism>
<feature type="chain" id="PRO_5046226620" evidence="2">
    <location>
        <begin position="30"/>
        <end position="2322"/>
    </location>
</feature>
<accession>A0ABR9TSF9</accession>
<keyword evidence="5" id="KW-1185">Reference proteome</keyword>
<dbReference type="Pfam" id="PF13573">
    <property type="entry name" value="SprB"/>
    <property type="match status" value="19"/>
</dbReference>
<feature type="signal peptide" evidence="2">
    <location>
        <begin position="1"/>
        <end position="29"/>
    </location>
</feature>
<dbReference type="Gene3D" id="2.60.40.740">
    <property type="match status" value="13"/>
</dbReference>
<gene>
    <name evidence="4" type="ORF">C4F50_25635</name>
</gene>
<name>A0ABR9TSF9_9FLAO</name>
<evidence type="ECO:0000256" key="1">
    <source>
        <dbReference type="ARBA" id="ARBA00022729"/>
    </source>
</evidence>
<reference evidence="4 5" key="1">
    <citation type="submission" date="2018-07" db="EMBL/GenBank/DDBJ databases">
        <title>Genome assembly of strain KB82.</title>
        <authorList>
            <person name="Kukolya J."/>
            <person name="Horvath B."/>
            <person name="Nagy I."/>
            <person name="Toth A."/>
        </authorList>
    </citation>
    <scope>NUCLEOTIDE SEQUENCE [LARGE SCALE GENOMIC DNA]</scope>
    <source>
        <strain evidence="4 5">Kb82</strain>
    </source>
</reference>
<evidence type="ECO:0000313" key="5">
    <source>
        <dbReference type="Proteomes" id="UP000640614"/>
    </source>
</evidence>
<dbReference type="InterPro" id="IPR043504">
    <property type="entry name" value="Peptidase_S1_PA_chymotrypsin"/>
</dbReference>
<dbReference type="NCBIfam" id="TIGR04183">
    <property type="entry name" value="Por_Secre_tail"/>
    <property type="match status" value="1"/>
</dbReference>
<dbReference type="InterPro" id="IPR013783">
    <property type="entry name" value="Ig-like_fold"/>
</dbReference>
<dbReference type="Gene3D" id="2.40.10.10">
    <property type="entry name" value="Trypsin-like serine proteases"/>
    <property type="match status" value="5"/>
</dbReference>
<protein>
    <submittedName>
        <fullName evidence="4">T9SS C-terminal target domain-containing protein</fullName>
    </submittedName>
</protein>
<dbReference type="RefSeq" id="WP_194141426.1">
    <property type="nucleotide sequence ID" value="NZ_PRDM01000008.1"/>
</dbReference>
<feature type="domain" description="PKD/Chitinase" evidence="3">
    <location>
        <begin position="1672"/>
        <end position="1742"/>
    </location>
</feature>
<dbReference type="Gene3D" id="2.60.40.10">
    <property type="entry name" value="Immunoglobulins"/>
    <property type="match status" value="2"/>
</dbReference>
<dbReference type="EMBL" id="PRDM01000008">
    <property type="protein sequence ID" value="MBE8728306.1"/>
    <property type="molecule type" value="Genomic_DNA"/>
</dbReference>
<feature type="domain" description="PKD/Chitinase" evidence="3">
    <location>
        <begin position="1369"/>
        <end position="1438"/>
    </location>
</feature>
<feature type="domain" description="PKD/Chitinase" evidence="3">
    <location>
        <begin position="442"/>
        <end position="513"/>
    </location>
</feature>
<feature type="domain" description="PKD/Chitinase" evidence="3">
    <location>
        <begin position="1215"/>
        <end position="1284"/>
    </location>
</feature>
<dbReference type="Pfam" id="PF18962">
    <property type="entry name" value="Por_Secre_tail"/>
    <property type="match status" value="1"/>
</dbReference>
<dbReference type="InterPro" id="IPR025667">
    <property type="entry name" value="SprB_repeat"/>
</dbReference>
<evidence type="ECO:0000259" key="3">
    <source>
        <dbReference type="SMART" id="SM00089"/>
    </source>
</evidence>
<dbReference type="InterPro" id="IPR022409">
    <property type="entry name" value="PKD/Chitinase_dom"/>
</dbReference>
<feature type="domain" description="PKD/Chitinase" evidence="3">
    <location>
        <begin position="1058"/>
        <end position="1126"/>
    </location>
</feature>
<keyword evidence="1 2" id="KW-0732">Signal</keyword>
<dbReference type="InterPro" id="IPR026444">
    <property type="entry name" value="Secre_tail"/>
</dbReference>
<feature type="domain" description="PKD/Chitinase" evidence="3">
    <location>
        <begin position="2061"/>
        <end position="2150"/>
    </location>
</feature>
<evidence type="ECO:0000256" key="2">
    <source>
        <dbReference type="SAM" id="SignalP"/>
    </source>
</evidence>
<evidence type="ECO:0000313" key="4">
    <source>
        <dbReference type="EMBL" id="MBE8728306.1"/>
    </source>
</evidence>